<dbReference type="InterPro" id="IPR010982">
    <property type="entry name" value="Lambda_DNA-bd_dom_sf"/>
</dbReference>
<dbReference type="RefSeq" id="WP_113981755.1">
    <property type="nucleotide sequence ID" value="NZ_QMEY01000006.1"/>
</dbReference>
<comment type="caution">
    <text evidence="5">The sequence shown here is derived from an EMBL/GenBank/DDBJ whole genome shotgun (WGS) entry which is preliminary data.</text>
</comment>
<gene>
    <name evidence="5" type="ORF">DP939_17450</name>
</gene>
<evidence type="ECO:0000313" key="5">
    <source>
        <dbReference type="EMBL" id="RBQ18972.1"/>
    </source>
</evidence>
<dbReference type="PROSITE" id="PS00356">
    <property type="entry name" value="HTH_LACI_1"/>
    <property type="match status" value="1"/>
</dbReference>
<evidence type="ECO:0000313" key="6">
    <source>
        <dbReference type="Proteomes" id="UP000253303"/>
    </source>
</evidence>
<dbReference type="PANTHER" id="PTHR30146">
    <property type="entry name" value="LACI-RELATED TRANSCRIPTIONAL REPRESSOR"/>
    <property type="match status" value="1"/>
</dbReference>
<dbReference type="Pfam" id="PF00356">
    <property type="entry name" value="LacI"/>
    <property type="match status" value="1"/>
</dbReference>
<dbReference type="InterPro" id="IPR000843">
    <property type="entry name" value="HTH_LacI"/>
</dbReference>
<dbReference type="Gene3D" id="1.10.260.40">
    <property type="entry name" value="lambda repressor-like DNA-binding domains"/>
    <property type="match status" value="1"/>
</dbReference>
<sequence length="346" mass="36402">MSPATGGRHRPTMRDVAREAQVSVMTVSRVVNGGDPVNPQTRQRVLDAIERLGFRPNSLARGLRHNRSTGLIGLVVTNLANPFYSRLAVAVEETARRLGLALIVGNTDEDAARERQLVEDLLARRVDGLIIVPAGEDHGYLAGDLTRGTSVVFCSRPPRGIDADVVTVDDFGGARDAVAGLAAKGHHRIGYIGHLARIHTGGERLNGYLAALADAGLPAAEELVRVGITGAEEAERAAADLLGGPAAPTALFTSNNLLTVGALRAMRTLRAVGGAGTELVGFDDFDLADMLEQPFSVVAYDAELLGRTVTDLLADRLAGETGPPRAVVIGTRPAPRGTLAARQATR</sequence>
<dbReference type="SUPFAM" id="SSF53822">
    <property type="entry name" value="Periplasmic binding protein-like I"/>
    <property type="match status" value="1"/>
</dbReference>
<dbReference type="Gene3D" id="3.40.50.2300">
    <property type="match status" value="2"/>
</dbReference>
<evidence type="ECO:0000256" key="1">
    <source>
        <dbReference type="ARBA" id="ARBA00023015"/>
    </source>
</evidence>
<keyword evidence="1" id="KW-0805">Transcription regulation</keyword>
<organism evidence="5 6">
    <name type="scientific">Spongiactinospora rosea</name>
    <dbReference type="NCBI Taxonomy" id="2248750"/>
    <lineage>
        <taxon>Bacteria</taxon>
        <taxon>Bacillati</taxon>
        <taxon>Actinomycetota</taxon>
        <taxon>Actinomycetes</taxon>
        <taxon>Streptosporangiales</taxon>
        <taxon>Streptosporangiaceae</taxon>
        <taxon>Spongiactinospora</taxon>
    </lineage>
</organism>
<keyword evidence="6" id="KW-1185">Reference proteome</keyword>
<proteinExistence type="predicted"/>
<dbReference type="AlphaFoldDB" id="A0A366M0L8"/>
<dbReference type="InterPro" id="IPR001761">
    <property type="entry name" value="Peripla_BP/Lac1_sug-bd_dom"/>
</dbReference>
<dbReference type="PROSITE" id="PS50932">
    <property type="entry name" value="HTH_LACI_2"/>
    <property type="match status" value="1"/>
</dbReference>
<evidence type="ECO:0000259" key="4">
    <source>
        <dbReference type="PROSITE" id="PS50932"/>
    </source>
</evidence>
<evidence type="ECO:0000256" key="2">
    <source>
        <dbReference type="ARBA" id="ARBA00023125"/>
    </source>
</evidence>
<reference evidence="5 6" key="1">
    <citation type="submission" date="2018-06" db="EMBL/GenBank/DDBJ databases">
        <title>Sphaerisporangium craniellae sp. nov., isolated from a marine sponge in the South China Sea.</title>
        <authorList>
            <person name="Li L."/>
        </authorList>
    </citation>
    <scope>NUCLEOTIDE SEQUENCE [LARGE SCALE GENOMIC DNA]</scope>
    <source>
        <strain evidence="5 6">LHW63015</strain>
    </source>
</reference>
<dbReference type="OrthoDB" id="3595338at2"/>
<dbReference type="CDD" id="cd06267">
    <property type="entry name" value="PBP1_LacI_sugar_binding-like"/>
    <property type="match status" value="1"/>
</dbReference>
<evidence type="ECO:0000256" key="3">
    <source>
        <dbReference type="ARBA" id="ARBA00023163"/>
    </source>
</evidence>
<dbReference type="Proteomes" id="UP000253303">
    <property type="component" value="Unassembled WGS sequence"/>
</dbReference>
<dbReference type="CDD" id="cd01392">
    <property type="entry name" value="HTH_LacI"/>
    <property type="match status" value="1"/>
</dbReference>
<protein>
    <submittedName>
        <fullName evidence="5">LacI family transcriptional regulator</fullName>
    </submittedName>
</protein>
<dbReference type="SUPFAM" id="SSF47413">
    <property type="entry name" value="lambda repressor-like DNA-binding domains"/>
    <property type="match status" value="1"/>
</dbReference>
<dbReference type="PANTHER" id="PTHR30146:SF109">
    <property type="entry name" value="HTH-TYPE TRANSCRIPTIONAL REGULATOR GALS"/>
    <property type="match status" value="1"/>
</dbReference>
<dbReference type="GO" id="GO:0003700">
    <property type="term" value="F:DNA-binding transcription factor activity"/>
    <property type="evidence" value="ECO:0007669"/>
    <property type="project" value="TreeGrafter"/>
</dbReference>
<feature type="domain" description="HTH lacI-type" evidence="4">
    <location>
        <begin position="11"/>
        <end position="65"/>
    </location>
</feature>
<keyword evidence="3" id="KW-0804">Transcription</keyword>
<dbReference type="InterPro" id="IPR028082">
    <property type="entry name" value="Peripla_BP_I"/>
</dbReference>
<dbReference type="EMBL" id="QMEY01000006">
    <property type="protein sequence ID" value="RBQ18972.1"/>
    <property type="molecule type" value="Genomic_DNA"/>
</dbReference>
<dbReference type="SMART" id="SM00354">
    <property type="entry name" value="HTH_LACI"/>
    <property type="match status" value="1"/>
</dbReference>
<name>A0A366M0L8_9ACTN</name>
<dbReference type="Pfam" id="PF00532">
    <property type="entry name" value="Peripla_BP_1"/>
    <property type="match status" value="1"/>
</dbReference>
<dbReference type="GO" id="GO:0000976">
    <property type="term" value="F:transcription cis-regulatory region binding"/>
    <property type="evidence" value="ECO:0007669"/>
    <property type="project" value="TreeGrafter"/>
</dbReference>
<accession>A0A366M0L8</accession>
<keyword evidence="2" id="KW-0238">DNA-binding</keyword>